<dbReference type="OrthoDB" id="532500at2759"/>
<sequence>MGASELLLLLVANVPSRSGFGGDREGGCCNIKGLKYVNASLSGKDRSYATIIYNKKTAKIEISYNLPEFLSPKFDVEVIDGESSRSLAVDPHALTNTFGSVWGKKYLRDLDEMSAQAAAVNDADVLQRVAFGKAALKKDAKKLGQADIKGGVNGDKVTQQELLLPPFDQITRFVAQIFPIGKILPPAVASSLAKEAKAFSEADESMHKQWLLEGNYPRFIIDRLAYLPMDNAEIAGFSAPGAKRKRQSPDSVGQPVTRMEMAKNLALLVHMFKLFQLKPRELQHRTPLPDTPQPVMKHLLNEFTAFVFKEGCERLKARVITPVLRDKLICHILVILLHCDSFATVIDTLSVDFKMPSLRLKKYFQFIGCSFTKKETGASSTDQKEGGKQYHTVARLSAPLVFKVDHVFKR</sequence>
<reference evidence="7 8" key="1">
    <citation type="journal article" date="2013" name="Nature">
        <title>The genomes of four tapeworm species reveal adaptations to parasitism.</title>
        <authorList>
            <person name="Tsai I.J."/>
            <person name="Zarowiecki M."/>
            <person name="Holroyd N."/>
            <person name="Garciarrubio A."/>
            <person name="Sanchez-Flores A."/>
            <person name="Brooks K.L."/>
            <person name="Tracey A."/>
            <person name="Bobes R.J."/>
            <person name="Fragoso G."/>
            <person name="Sciutto E."/>
            <person name="Aslett M."/>
            <person name="Beasley H."/>
            <person name="Bennett H.M."/>
            <person name="Cai J."/>
            <person name="Camicia F."/>
            <person name="Clark R."/>
            <person name="Cucher M."/>
            <person name="De Silva N."/>
            <person name="Day T.A."/>
            <person name="Deplazes P."/>
            <person name="Estrada K."/>
            <person name="Fernandez C."/>
            <person name="Holland P.W."/>
            <person name="Hou J."/>
            <person name="Hu S."/>
            <person name="Huckvale T."/>
            <person name="Hung S.S."/>
            <person name="Kamenetzky L."/>
            <person name="Keane J.A."/>
            <person name="Kiss F."/>
            <person name="Koziol U."/>
            <person name="Lambert O."/>
            <person name="Liu K."/>
            <person name="Luo X."/>
            <person name="Luo Y."/>
            <person name="Macchiaroli N."/>
            <person name="Nichol S."/>
            <person name="Paps J."/>
            <person name="Parkinson J."/>
            <person name="Pouchkina-Stantcheva N."/>
            <person name="Riddiford N."/>
            <person name="Rosenzvit M."/>
            <person name="Salinas G."/>
            <person name="Wasmuth J.D."/>
            <person name="Zamanian M."/>
            <person name="Zheng Y."/>
            <person name="Cai X."/>
            <person name="Soberon X."/>
            <person name="Olson P.D."/>
            <person name="Laclette J.P."/>
            <person name="Brehm K."/>
            <person name="Berriman M."/>
            <person name="Garciarrubio A."/>
            <person name="Bobes R.J."/>
            <person name="Fragoso G."/>
            <person name="Sanchez-Flores A."/>
            <person name="Estrada K."/>
            <person name="Cevallos M.A."/>
            <person name="Morett E."/>
            <person name="Gonzalez V."/>
            <person name="Portillo T."/>
            <person name="Ochoa-Leyva A."/>
            <person name="Jose M.V."/>
            <person name="Sciutto E."/>
            <person name="Landa A."/>
            <person name="Jimenez L."/>
            <person name="Valdes V."/>
            <person name="Carrero J.C."/>
            <person name="Larralde C."/>
            <person name="Morales-Montor J."/>
            <person name="Limon-Lason J."/>
            <person name="Soberon X."/>
            <person name="Laclette J.P."/>
        </authorList>
    </citation>
    <scope>NUCLEOTIDE SEQUENCE [LARGE SCALE GENOMIC DNA]</scope>
</reference>
<evidence type="ECO:0000256" key="3">
    <source>
        <dbReference type="ARBA" id="ARBA00022478"/>
    </source>
</evidence>
<reference evidence="9" key="3">
    <citation type="submission" date="2020-10" db="UniProtKB">
        <authorList>
            <consortium name="WormBaseParasite"/>
        </authorList>
    </citation>
    <scope>IDENTIFICATION</scope>
</reference>
<evidence type="ECO:0000256" key="1">
    <source>
        <dbReference type="ARBA" id="ARBA00004604"/>
    </source>
</evidence>
<dbReference type="InterPro" id="IPR009668">
    <property type="entry name" value="RNA_pol-assoc_fac_A49-like"/>
</dbReference>
<comment type="subcellular location">
    <subcellularLocation>
        <location evidence="1">Nucleus</location>
        <location evidence="1">Nucleolus</location>
    </subcellularLocation>
</comment>
<evidence type="ECO:0000313" key="7">
    <source>
        <dbReference type="EMBL" id="CDS16759.1"/>
    </source>
</evidence>
<evidence type="ECO:0000256" key="6">
    <source>
        <dbReference type="SAM" id="SignalP"/>
    </source>
</evidence>
<dbReference type="AlphaFoldDB" id="A0A068WGJ3"/>
<evidence type="ECO:0000313" key="8">
    <source>
        <dbReference type="Proteomes" id="UP000492820"/>
    </source>
</evidence>
<comment type="similarity">
    <text evidence="2">Belongs to the eukaryotic RPA49/POLR1E RNA polymerase subunit family.</text>
</comment>
<protein>
    <submittedName>
        <fullName evidence="7 9">RNA polymerase I associated factor A49</fullName>
    </submittedName>
</protein>
<name>A0A068WGJ3_ECHGR</name>
<keyword evidence="4" id="KW-0804">Transcription</keyword>
<evidence type="ECO:0000256" key="4">
    <source>
        <dbReference type="ARBA" id="ARBA00023163"/>
    </source>
</evidence>
<evidence type="ECO:0000256" key="5">
    <source>
        <dbReference type="ARBA" id="ARBA00023242"/>
    </source>
</evidence>
<accession>A0A068WGJ3</accession>
<dbReference type="GO" id="GO:0000428">
    <property type="term" value="C:DNA-directed RNA polymerase complex"/>
    <property type="evidence" value="ECO:0007669"/>
    <property type="project" value="UniProtKB-KW"/>
</dbReference>
<dbReference type="EMBL" id="LK028577">
    <property type="protein sequence ID" value="CDS16759.1"/>
    <property type="molecule type" value="Genomic_DNA"/>
</dbReference>
<dbReference type="GO" id="GO:0006351">
    <property type="term" value="P:DNA-templated transcription"/>
    <property type="evidence" value="ECO:0007669"/>
    <property type="project" value="InterPro"/>
</dbReference>
<keyword evidence="6" id="KW-0732">Signal</keyword>
<dbReference type="WBParaSite" id="EgrG_000946400">
    <property type="protein sequence ID" value="EgrG_000946400"/>
    <property type="gene ID" value="EgrG_000946400"/>
</dbReference>
<feature type="signal peptide" evidence="6">
    <location>
        <begin position="1"/>
        <end position="21"/>
    </location>
</feature>
<dbReference type="Pfam" id="PF06870">
    <property type="entry name" value="RNA_pol_I_A49"/>
    <property type="match status" value="1"/>
</dbReference>
<dbReference type="GO" id="GO:0005730">
    <property type="term" value="C:nucleolus"/>
    <property type="evidence" value="ECO:0007669"/>
    <property type="project" value="UniProtKB-SubCell"/>
</dbReference>
<dbReference type="GO" id="GO:0003677">
    <property type="term" value="F:DNA binding"/>
    <property type="evidence" value="ECO:0007669"/>
    <property type="project" value="InterPro"/>
</dbReference>
<dbReference type="PANTHER" id="PTHR14440">
    <property type="entry name" value="DNA-DIRECTED RNA POLYMERASE I SUBUNIT RPA49"/>
    <property type="match status" value="1"/>
</dbReference>
<organism evidence="7">
    <name type="scientific">Echinococcus granulosus</name>
    <name type="common">Hydatid tapeworm</name>
    <dbReference type="NCBI Taxonomy" id="6210"/>
    <lineage>
        <taxon>Eukaryota</taxon>
        <taxon>Metazoa</taxon>
        <taxon>Spiralia</taxon>
        <taxon>Lophotrochozoa</taxon>
        <taxon>Platyhelminthes</taxon>
        <taxon>Cestoda</taxon>
        <taxon>Eucestoda</taxon>
        <taxon>Cyclophyllidea</taxon>
        <taxon>Taeniidae</taxon>
        <taxon>Echinococcus</taxon>
        <taxon>Echinococcus granulosus group</taxon>
    </lineage>
</organism>
<keyword evidence="5" id="KW-0539">Nucleus</keyword>
<reference evidence="7" key="2">
    <citation type="submission" date="2014-06" db="EMBL/GenBank/DDBJ databases">
        <authorList>
            <person name="Aslett M."/>
        </authorList>
    </citation>
    <scope>NUCLEOTIDE SEQUENCE</scope>
</reference>
<gene>
    <name evidence="7" type="ORF">EgrG_000946400</name>
</gene>
<proteinExistence type="inferred from homology"/>
<evidence type="ECO:0000256" key="2">
    <source>
        <dbReference type="ARBA" id="ARBA00009430"/>
    </source>
</evidence>
<keyword evidence="3" id="KW-0240">DNA-directed RNA polymerase</keyword>
<feature type="chain" id="PRO_5036289626" evidence="6">
    <location>
        <begin position="22"/>
        <end position="410"/>
    </location>
</feature>
<evidence type="ECO:0000313" key="9">
    <source>
        <dbReference type="WBParaSite" id="EgrG_000946400"/>
    </source>
</evidence>
<dbReference type="Proteomes" id="UP000492820">
    <property type="component" value="Unassembled WGS sequence"/>
</dbReference>